<feature type="transmembrane region" description="Helical" evidence="1">
    <location>
        <begin position="33"/>
        <end position="56"/>
    </location>
</feature>
<comment type="caution">
    <text evidence="2">The sequence shown here is derived from an EMBL/GenBank/DDBJ whole genome shotgun (WGS) entry which is preliminary data.</text>
</comment>
<keyword evidence="3" id="KW-1185">Reference proteome</keyword>
<evidence type="ECO:0000313" key="2">
    <source>
        <dbReference type="EMBL" id="KAF4045670.1"/>
    </source>
</evidence>
<keyword evidence="1" id="KW-0472">Membrane</keyword>
<evidence type="ECO:0000313" key="3">
    <source>
        <dbReference type="Proteomes" id="UP000602510"/>
    </source>
</evidence>
<proteinExistence type="predicted"/>
<keyword evidence="1" id="KW-0812">Transmembrane</keyword>
<dbReference type="EMBL" id="WSZM01000041">
    <property type="protein sequence ID" value="KAF4045670.1"/>
    <property type="molecule type" value="Genomic_DNA"/>
</dbReference>
<sequence>MCDQPLQAEVELSLDPGGDKFRASFDYSQAPQWMLACVTLLAVAGLINAIWVAAAIEGDTTVDIKGSSTAKESNAWQDEEFSFFLMEEDEPK</sequence>
<keyword evidence="1" id="KW-1133">Transmembrane helix</keyword>
<dbReference type="AlphaFoldDB" id="A0A833TM01"/>
<gene>
    <name evidence="2" type="ORF">GN244_ATG01841</name>
</gene>
<evidence type="ECO:0008006" key="4">
    <source>
        <dbReference type="Google" id="ProtNLM"/>
    </source>
</evidence>
<reference evidence="2" key="1">
    <citation type="submission" date="2020-04" db="EMBL/GenBank/DDBJ databases">
        <title>Hybrid Assembly of Korean Phytophthora infestans isolates.</title>
        <authorList>
            <person name="Prokchorchik M."/>
            <person name="Lee Y."/>
            <person name="Seo J."/>
            <person name="Cho J.-H."/>
            <person name="Park Y.-E."/>
            <person name="Jang D.-C."/>
            <person name="Im J.-S."/>
            <person name="Choi J.-G."/>
            <person name="Park H.-J."/>
            <person name="Lee G.-B."/>
            <person name="Lee Y.-G."/>
            <person name="Hong S.-Y."/>
            <person name="Cho K."/>
            <person name="Sohn K.H."/>
        </authorList>
    </citation>
    <scope>NUCLEOTIDE SEQUENCE</scope>
    <source>
        <strain evidence="2">KR_1_A1</strain>
    </source>
</reference>
<protein>
    <recommendedName>
        <fullName evidence="4">Transmembrane protein</fullName>
    </recommendedName>
</protein>
<name>A0A833TM01_PHYIN</name>
<dbReference type="Proteomes" id="UP000602510">
    <property type="component" value="Unassembled WGS sequence"/>
</dbReference>
<evidence type="ECO:0000256" key="1">
    <source>
        <dbReference type="SAM" id="Phobius"/>
    </source>
</evidence>
<organism evidence="2 3">
    <name type="scientific">Phytophthora infestans</name>
    <name type="common">Potato late blight agent</name>
    <name type="synonym">Botrytis infestans</name>
    <dbReference type="NCBI Taxonomy" id="4787"/>
    <lineage>
        <taxon>Eukaryota</taxon>
        <taxon>Sar</taxon>
        <taxon>Stramenopiles</taxon>
        <taxon>Oomycota</taxon>
        <taxon>Peronosporomycetes</taxon>
        <taxon>Peronosporales</taxon>
        <taxon>Peronosporaceae</taxon>
        <taxon>Phytophthora</taxon>
    </lineage>
</organism>
<accession>A0A833TM01</accession>